<proteinExistence type="predicted"/>
<name>A0ABP6AQT3_9ACTN</name>
<dbReference type="RefSeq" id="WP_344171361.1">
    <property type="nucleotide sequence ID" value="NZ_BAAARY010000006.1"/>
</dbReference>
<dbReference type="Gene3D" id="3.50.50.60">
    <property type="entry name" value="FAD/NAD(P)-binding domain"/>
    <property type="match status" value="1"/>
</dbReference>
<dbReference type="InterPro" id="IPR002937">
    <property type="entry name" value="Amino_oxidase"/>
</dbReference>
<evidence type="ECO:0000259" key="1">
    <source>
        <dbReference type="Pfam" id="PF01593"/>
    </source>
</evidence>
<feature type="domain" description="Amine oxidase" evidence="1">
    <location>
        <begin position="7"/>
        <end position="407"/>
    </location>
</feature>
<dbReference type="Proteomes" id="UP001499978">
    <property type="component" value="Unassembled WGS sequence"/>
</dbReference>
<reference evidence="3" key="1">
    <citation type="journal article" date="2019" name="Int. J. Syst. Evol. Microbiol.">
        <title>The Global Catalogue of Microorganisms (GCM) 10K type strain sequencing project: providing services to taxonomists for standard genome sequencing and annotation.</title>
        <authorList>
            <consortium name="The Broad Institute Genomics Platform"/>
            <consortium name="The Broad Institute Genome Sequencing Center for Infectious Disease"/>
            <person name="Wu L."/>
            <person name="Ma J."/>
        </authorList>
    </citation>
    <scope>NUCLEOTIDE SEQUENCE [LARGE SCALE GENOMIC DNA]</scope>
    <source>
        <strain evidence="3">JCM 3367</strain>
    </source>
</reference>
<dbReference type="InterPro" id="IPR036188">
    <property type="entry name" value="FAD/NAD-bd_sf"/>
</dbReference>
<dbReference type="InterPro" id="IPR050464">
    <property type="entry name" value="Zeta_carotene_desat/Oxidored"/>
</dbReference>
<sequence>MVIGAGIAGLAAAWTLRSQQVSVLEAGDSVGGRMRSELINGYPMETGAQFLGSGYTVVPRLAAAVGLATSPIRAGAAVFQGGAMRRFRSDRPLSQFTGGLLPWPAAPRAAAGLIKAAAAGRGRATSDLTCWTDLDTEPAREWAERVLGPDVTDRVLIPTVSGFYFQSLDQSSAALPAAVCAFAARPGPALTIRGGLGRLTRSLAAEVDVRINTTVTSVRRDGARAVVTTTDGEEVADRVILAVPASAARAILHDPTDLQRRLTATPYSRGLLVGVPLSAALRPHQLAGAYGILVHPGEENPVAAVAVASRAHPAAADRDLLTVMLNQHAADALRAADDATVVKAALAGLRRLDPTVEPLLPPDTDTARVVRHQEAMPTVPTGHAAAVVAYRDRPRADPIALAGDYLGFPWTDSAAATGVWAGRRLR</sequence>
<evidence type="ECO:0000313" key="2">
    <source>
        <dbReference type="EMBL" id="GAA2520676.1"/>
    </source>
</evidence>
<organism evidence="2 3">
    <name type="scientific">Pilimelia columellifera subsp. columellifera</name>
    <dbReference type="NCBI Taxonomy" id="706583"/>
    <lineage>
        <taxon>Bacteria</taxon>
        <taxon>Bacillati</taxon>
        <taxon>Actinomycetota</taxon>
        <taxon>Actinomycetes</taxon>
        <taxon>Micromonosporales</taxon>
        <taxon>Micromonosporaceae</taxon>
        <taxon>Pilimelia</taxon>
    </lineage>
</organism>
<dbReference type="Pfam" id="PF01593">
    <property type="entry name" value="Amino_oxidase"/>
    <property type="match status" value="1"/>
</dbReference>
<comment type="caution">
    <text evidence="2">The sequence shown here is derived from an EMBL/GenBank/DDBJ whole genome shotgun (WGS) entry which is preliminary data.</text>
</comment>
<protein>
    <submittedName>
        <fullName evidence="2">NAD(P)/FAD-dependent oxidoreductase</fullName>
    </submittedName>
</protein>
<evidence type="ECO:0000313" key="3">
    <source>
        <dbReference type="Proteomes" id="UP001499978"/>
    </source>
</evidence>
<dbReference type="Gene3D" id="1.10.3110.10">
    <property type="entry name" value="protoporphyrinogen ix oxidase, domain 3"/>
    <property type="match status" value="1"/>
</dbReference>
<dbReference type="SUPFAM" id="SSF54373">
    <property type="entry name" value="FAD-linked reductases, C-terminal domain"/>
    <property type="match status" value="1"/>
</dbReference>
<keyword evidence="3" id="KW-1185">Reference proteome</keyword>
<dbReference type="SUPFAM" id="SSF51905">
    <property type="entry name" value="FAD/NAD(P)-binding domain"/>
    <property type="match status" value="1"/>
</dbReference>
<gene>
    <name evidence="2" type="ORF">GCM10010201_17840</name>
</gene>
<dbReference type="EMBL" id="BAAARY010000006">
    <property type="protein sequence ID" value="GAA2520676.1"/>
    <property type="molecule type" value="Genomic_DNA"/>
</dbReference>
<dbReference type="Gene3D" id="3.90.660.20">
    <property type="entry name" value="Protoporphyrinogen oxidase, mitochondrial, domain 2"/>
    <property type="match status" value="1"/>
</dbReference>
<accession>A0ABP6AQT3</accession>
<dbReference type="PANTHER" id="PTHR42923">
    <property type="entry name" value="PROTOPORPHYRINOGEN OXIDASE"/>
    <property type="match status" value="1"/>
</dbReference>